<keyword evidence="3" id="KW-0804">Transcription</keyword>
<keyword evidence="6" id="KW-1185">Reference proteome</keyword>
<protein>
    <submittedName>
        <fullName evidence="5">GntR family transcriptional regulator</fullName>
    </submittedName>
</protein>
<dbReference type="InterPro" id="IPR011711">
    <property type="entry name" value="GntR_C"/>
</dbReference>
<name>A0A0D0FXN7_9SPHI</name>
<evidence type="ECO:0000256" key="3">
    <source>
        <dbReference type="ARBA" id="ARBA00023163"/>
    </source>
</evidence>
<evidence type="ECO:0000313" key="6">
    <source>
        <dbReference type="Proteomes" id="UP000032049"/>
    </source>
</evidence>
<dbReference type="PANTHER" id="PTHR43537:SF47">
    <property type="entry name" value="REGULATORY PROTEIN GNTR HTH"/>
    <property type="match status" value="1"/>
</dbReference>
<keyword evidence="1" id="KW-0805">Transcription regulation</keyword>
<dbReference type="InterPro" id="IPR036390">
    <property type="entry name" value="WH_DNA-bd_sf"/>
</dbReference>
<evidence type="ECO:0000259" key="4">
    <source>
        <dbReference type="PROSITE" id="PS50949"/>
    </source>
</evidence>
<accession>A0A0D0FXN7</accession>
<evidence type="ECO:0000256" key="1">
    <source>
        <dbReference type="ARBA" id="ARBA00023015"/>
    </source>
</evidence>
<dbReference type="PROSITE" id="PS50949">
    <property type="entry name" value="HTH_GNTR"/>
    <property type="match status" value="1"/>
</dbReference>
<dbReference type="InterPro" id="IPR036388">
    <property type="entry name" value="WH-like_DNA-bd_sf"/>
</dbReference>
<dbReference type="InterPro" id="IPR000524">
    <property type="entry name" value="Tscrpt_reg_HTH_GntR"/>
</dbReference>
<dbReference type="Pfam" id="PF07729">
    <property type="entry name" value="FCD"/>
    <property type="match status" value="1"/>
</dbReference>
<feature type="domain" description="HTH gntR-type" evidence="4">
    <location>
        <begin position="11"/>
        <end position="79"/>
    </location>
</feature>
<dbReference type="GO" id="GO:0003677">
    <property type="term" value="F:DNA binding"/>
    <property type="evidence" value="ECO:0007669"/>
    <property type="project" value="UniProtKB-KW"/>
</dbReference>
<dbReference type="CDD" id="cd07377">
    <property type="entry name" value="WHTH_GntR"/>
    <property type="match status" value="1"/>
</dbReference>
<dbReference type="RefSeq" id="WP_041881317.1">
    <property type="nucleotide sequence ID" value="NZ_CP157278.1"/>
</dbReference>
<dbReference type="Pfam" id="PF00392">
    <property type="entry name" value="GntR"/>
    <property type="match status" value="1"/>
</dbReference>
<dbReference type="OrthoDB" id="9799482at2"/>
<dbReference type="GO" id="GO:0003700">
    <property type="term" value="F:DNA-binding transcription factor activity"/>
    <property type="evidence" value="ECO:0007669"/>
    <property type="project" value="InterPro"/>
</dbReference>
<keyword evidence="2" id="KW-0238">DNA-binding</keyword>
<organism evidence="5 6">
    <name type="scientific">Pedobacter lusitanus</name>
    <dbReference type="NCBI Taxonomy" id="1503925"/>
    <lineage>
        <taxon>Bacteria</taxon>
        <taxon>Pseudomonadati</taxon>
        <taxon>Bacteroidota</taxon>
        <taxon>Sphingobacteriia</taxon>
        <taxon>Sphingobacteriales</taxon>
        <taxon>Sphingobacteriaceae</taxon>
        <taxon>Pedobacter</taxon>
    </lineage>
</organism>
<dbReference type="Gene3D" id="1.10.10.10">
    <property type="entry name" value="Winged helix-like DNA-binding domain superfamily/Winged helix DNA-binding domain"/>
    <property type="match status" value="1"/>
</dbReference>
<dbReference type="Gene3D" id="1.20.120.530">
    <property type="entry name" value="GntR ligand-binding domain-like"/>
    <property type="match status" value="1"/>
</dbReference>
<sequence>MMNTTNLISRKSLADEVAEKIQQQIAFGTYKVDEKLPIEPELMQAFGVGRSTIREAIKILTNCGLLRVQQGIGTFVENATGIKEPLSQRLKRADTKDLDEVRQLLEMKIAEKAALNRTKADLVKIQEWFKKRDKAAKHDLLEECIDADIQFHIAIAEASGNEILIDLYKSVAIHLRNWFLEVYKDTKPFKETSHQHKQLLKSIEAGDAKKAWNNSAKILGHISQ</sequence>
<dbReference type="PRINTS" id="PR00035">
    <property type="entry name" value="HTHGNTR"/>
</dbReference>
<dbReference type="SMART" id="SM00345">
    <property type="entry name" value="HTH_GNTR"/>
    <property type="match status" value="1"/>
</dbReference>
<evidence type="ECO:0000256" key="2">
    <source>
        <dbReference type="ARBA" id="ARBA00023125"/>
    </source>
</evidence>
<dbReference type="Proteomes" id="UP000032049">
    <property type="component" value="Unassembled WGS sequence"/>
</dbReference>
<dbReference type="SUPFAM" id="SSF46785">
    <property type="entry name" value="Winged helix' DNA-binding domain"/>
    <property type="match status" value="1"/>
</dbReference>
<dbReference type="PANTHER" id="PTHR43537">
    <property type="entry name" value="TRANSCRIPTIONAL REGULATOR, GNTR FAMILY"/>
    <property type="match status" value="1"/>
</dbReference>
<dbReference type="InterPro" id="IPR008920">
    <property type="entry name" value="TF_FadR/GntR_C"/>
</dbReference>
<dbReference type="EMBL" id="JXRA01000040">
    <property type="protein sequence ID" value="KIO77279.1"/>
    <property type="molecule type" value="Genomic_DNA"/>
</dbReference>
<reference evidence="5 6" key="1">
    <citation type="submission" date="2015-01" db="EMBL/GenBank/DDBJ databases">
        <title>Draft genome sequence of Pedobacter sp. NL19 isolated from sludge of an effluent treatment pond in an abandoned uranium mine.</title>
        <authorList>
            <person name="Santos T."/>
            <person name="Caetano T."/>
            <person name="Covas C."/>
            <person name="Cruz A."/>
            <person name="Mendo S."/>
        </authorList>
    </citation>
    <scope>NUCLEOTIDE SEQUENCE [LARGE SCALE GENOMIC DNA]</scope>
    <source>
        <strain evidence="5 6">NL19</strain>
    </source>
</reference>
<dbReference type="AlphaFoldDB" id="A0A0D0FXN7"/>
<dbReference type="SUPFAM" id="SSF48008">
    <property type="entry name" value="GntR ligand-binding domain-like"/>
    <property type="match status" value="1"/>
</dbReference>
<dbReference type="STRING" id="1503925.TH53_10060"/>
<gene>
    <name evidence="5" type="ORF">TH53_10060</name>
</gene>
<proteinExistence type="predicted"/>
<comment type="caution">
    <text evidence="5">The sequence shown here is derived from an EMBL/GenBank/DDBJ whole genome shotgun (WGS) entry which is preliminary data.</text>
</comment>
<evidence type="ECO:0000313" key="5">
    <source>
        <dbReference type="EMBL" id="KIO77279.1"/>
    </source>
</evidence>
<dbReference type="SMART" id="SM00895">
    <property type="entry name" value="FCD"/>
    <property type="match status" value="1"/>
</dbReference>